<keyword evidence="2" id="KW-0808">Transferase</keyword>
<dbReference type="InterPro" id="IPR004045">
    <property type="entry name" value="Glutathione_S-Trfase_N"/>
</dbReference>
<proteinExistence type="predicted"/>
<protein>
    <submittedName>
        <fullName evidence="2">Glutathione S-transferase</fullName>
    </submittedName>
</protein>
<dbReference type="Gene3D" id="1.20.1050.10">
    <property type="match status" value="1"/>
</dbReference>
<dbReference type="RefSeq" id="WP_094984509.1">
    <property type="nucleotide sequence ID" value="NZ_NHNI01000001.1"/>
</dbReference>
<reference evidence="3" key="1">
    <citation type="submission" date="2017-05" db="EMBL/GenBank/DDBJ databases">
        <authorList>
            <person name="Barney B.M."/>
        </authorList>
    </citation>
    <scope>NUCLEOTIDE SEQUENCE [LARGE SCALE GENOMIC DNA]</scope>
    <source>
        <strain evidence="3">PSBB022</strain>
    </source>
</reference>
<sequence>MKLYGSYTSPFVRHVRIALLETQQAFEFIETDQAGSSAQSPTQRVPFLQDGNVFLTDSASIIKYLREKAGQSYCHSAQELDQLCLVNTALDATVNVFFIKRDGVDVTAVPYLQRQAARVQSTLGELNRSDIAAVNTAAANSSRPYSDAQLRLACFMGWAKFRNQIDFSAFESLENFYLQISHYAPFAATQPPQA</sequence>
<keyword evidence="3" id="KW-1185">Reference proteome</keyword>
<gene>
    <name evidence="2" type="ORF">CBP51_08375</name>
</gene>
<feature type="domain" description="GST N-terminal" evidence="1">
    <location>
        <begin position="1"/>
        <end position="73"/>
    </location>
</feature>
<dbReference type="SUPFAM" id="SSF52833">
    <property type="entry name" value="Thioredoxin-like"/>
    <property type="match status" value="1"/>
</dbReference>
<dbReference type="PROSITE" id="PS50404">
    <property type="entry name" value="GST_NTER"/>
    <property type="match status" value="1"/>
</dbReference>
<evidence type="ECO:0000259" key="1">
    <source>
        <dbReference type="PROSITE" id="PS50404"/>
    </source>
</evidence>
<accession>A0A266QAX2</accession>
<evidence type="ECO:0000313" key="2">
    <source>
        <dbReference type="EMBL" id="OZY86992.1"/>
    </source>
</evidence>
<dbReference type="Proteomes" id="UP000216101">
    <property type="component" value="Unassembled WGS sequence"/>
</dbReference>
<dbReference type="CDD" id="cd00570">
    <property type="entry name" value="GST_N_family"/>
    <property type="match status" value="1"/>
</dbReference>
<name>A0A266QAX2_9GAMM</name>
<dbReference type="InterPro" id="IPR036249">
    <property type="entry name" value="Thioredoxin-like_sf"/>
</dbReference>
<comment type="caution">
    <text evidence="2">The sequence shown here is derived from an EMBL/GenBank/DDBJ whole genome shotgun (WGS) entry which is preliminary data.</text>
</comment>
<dbReference type="EMBL" id="NHNI01000001">
    <property type="protein sequence ID" value="OZY86992.1"/>
    <property type="molecule type" value="Genomic_DNA"/>
</dbReference>
<dbReference type="AlphaFoldDB" id="A0A266QAX2"/>
<organism evidence="2 3">
    <name type="scientific">Cellvibrio mixtus</name>
    <dbReference type="NCBI Taxonomy" id="39650"/>
    <lineage>
        <taxon>Bacteria</taxon>
        <taxon>Pseudomonadati</taxon>
        <taxon>Pseudomonadota</taxon>
        <taxon>Gammaproteobacteria</taxon>
        <taxon>Cellvibrionales</taxon>
        <taxon>Cellvibrionaceae</taxon>
        <taxon>Cellvibrio</taxon>
    </lineage>
</organism>
<dbReference type="GO" id="GO:0016740">
    <property type="term" value="F:transferase activity"/>
    <property type="evidence" value="ECO:0007669"/>
    <property type="project" value="UniProtKB-KW"/>
</dbReference>
<evidence type="ECO:0000313" key="3">
    <source>
        <dbReference type="Proteomes" id="UP000216101"/>
    </source>
</evidence>
<dbReference type="Gene3D" id="3.40.30.10">
    <property type="entry name" value="Glutaredoxin"/>
    <property type="match status" value="1"/>
</dbReference>
<dbReference type="Pfam" id="PF13417">
    <property type="entry name" value="GST_N_3"/>
    <property type="match status" value="1"/>
</dbReference>